<dbReference type="EMBL" id="CP003199">
    <property type="protein sequence ID" value="AEW45640.1"/>
    <property type="molecule type" value="Genomic_DNA"/>
</dbReference>
<dbReference type="HOGENOM" id="CLU_1376828_0_0_14"/>
<feature type="compositionally biased region" description="Basic and acidic residues" evidence="1">
    <location>
        <begin position="98"/>
        <end position="118"/>
    </location>
</feature>
<dbReference type="Proteomes" id="UP000009135">
    <property type="component" value="Chromosome"/>
</dbReference>
<sequence>MSISTAKLLKVGGPALTGIGGVIATSSLVSKSAEEKPEEKIKTRALSDEDPTIKEWKDRNESEENQGEGDGNPSSGQNTSGSQEGEEGSEKSSSSDNSDGKTGEKTDGEQSQSEKSDAGDSSTDGGDDSSSDQESSSEGSGAEQISSGDGITDSGSEDANHNNALGNAYGNIDRAMTAHEVEKTIQLRNSLEGLLGDLKGLNLGD</sequence>
<dbReference type="AlphaFoldDB" id="H6N7L8"/>
<feature type="compositionally biased region" description="Low complexity" evidence="1">
    <location>
        <begin position="74"/>
        <end position="83"/>
    </location>
</feature>
<feature type="compositionally biased region" description="Low complexity" evidence="1">
    <location>
        <begin position="132"/>
        <end position="154"/>
    </location>
</feature>
<keyword evidence="3" id="KW-1185">Reference proteome</keyword>
<evidence type="ECO:0000313" key="2">
    <source>
        <dbReference type="EMBL" id="AEW45640.1"/>
    </source>
</evidence>
<name>H6N7L8_MYCHN</name>
<protein>
    <submittedName>
        <fullName evidence="2">Uncharacterized protein</fullName>
    </submittedName>
</protein>
<evidence type="ECO:0000256" key="1">
    <source>
        <dbReference type="SAM" id="MobiDB-lite"/>
    </source>
</evidence>
<feature type="compositionally biased region" description="Basic and acidic residues" evidence="1">
    <location>
        <begin position="32"/>
        <end position="62"/>
    </location>
</feature>
<gene>
    <name evidence="2" type="ordered locus">MHC_03910</name>
</gene>
<dbReference type="STRING" id="1111676.MHC_03910"/>
<organism evidence="2 3">
    <name type="scientific">Mycoplasma haemocanis (strain Illinois)</name>
    <dbReference type="NCBI Taxonomy" id="1111676"/>
    <lineage>
        <taxon>Bacteria</taxon>
        <taxon>Bacillati</taxon>
        <taxon>Mycoplasmatota</taxon>
        <taxon>Mollicutes</taxon>
        <taxon>Mycoplasmataceae</taxon>
        <taxon>Mycoplasma</taxon>
    </lineage>
</organism>
<accession>H6N7L8</accession>
<proteinExistence type="predicted"/>
<feature type="region of interest" description="Disordered" evidence="1">
    <location>
        <begin position="26"/>
        <end position="167"/>
    </location>
</feature>
<evidence type="ECO:0000313" key="3">
    <source>
        <dbReference type="Proteomes" id="UP000009135"/>
    </source>
</evidence>
<reference evidence="2 3" key="1">
    <citation type="journal article" date="2012" name="J. Bacteriol.">
        <title>Complete genome sequence of Mycoplasma haemocanis strain Illinois.</title>
        <authorList>
            <person name="do Nascimento N.C."/>
            <person name="Guimaraes A.M."/>
            <person name="Santos A.P."/>
            <person name="Sanmiguel P.J."/>
            <person name="Messick J.B."/>
        </authorList>
    </citation>
    <scope>NUCLEOTIDE SEQUENCE [LARGE SCALE GENOMIC DNA]</scope>
    <source>
        <strain evidence="2 3">Illinois</strain>
    </source>
</reference>
<dbReference type="KEGG" id="mhe:MHC_03910"/>